<proteinExistence type="predicted"/>
<dbReference type="InterPro" id="IPR039461">
    <property type="entry name" value="Peptidase_M49"/>
</dbReference>
<accession>A0A6A6THZ5</accession>
<sequence>MRQVSPESPGIYDFIIGLYRACDGDWKSLIGRADITAEDLASFLEYAGMILSNLGNYYGEGDRKFVPDLRKDVLRDIAAISEKTREGLEKIIAPMLAVPPFTLGHPSGFAQSGYYLGDESITPGDITRVSEVMNKGSIGPENTRARKVLRDGNTVLEVLQASAETDLSTDQSKQLAEGIILIRGDHSAELTRICEALEMAKQCACNDTQTDFLTRYIESFRTGSLEAFQASQKAWVKDISARVENIMGFIESYRDPAGIRAEWEAMVGIADADEIRVLKRFADSSTTFIRKLPWAVNGVNDGKGPFEKTLFETPDFSSVHALAVCGSVVFEAANLPNYEYIRETCGFKNIVLANRLSINNNPNLPCYWIKSSQVAFFRKTTHIVRYLTTVIHELLGHGTGKILSETGPGIYNFDKESPPINPLTGEAITSYYRIGQTWGSVFGKLAGTVEECRAILMSEYLMDDKELLGIFGYNDSSDITADDLLYATYLNIGVDGLQALEHYNAQTQTWGQVHHQVWSIPTQHPLASFPSPYPKRGQAHFAILNHILQISPDCLTVAYSRTARTLTVRLDRSRIRSHGKPALGQFLTKLHIWRCTADVDACKNFYESMCEVDDVYEEWREVVVGKPKMRWKFVQPNTFVQGEGEDLNVAVKVYDETNEGIIQSWVERDV</sequence>
<keyword evidence="4" id="KW-1185">Reference proteome</keyword>
<reference evidence="3" key="1">
    <citation type="journal article" date="2020" name="Stud. Mycol.">
        <title>101 Dothideomycetes genomes: a test case for predicting lifestyles and emergence of pathogens.</title>
        <authorList>
            <person name="Haridas S."/>
            <person name="Albert R."/>
            <person name="Binder M."/>
            <person name="Bloem J."/>
            <person name="Labutti K."/>
            <person name="Salamov A."/>
            <person name="Andreopoulos B."/>
            <person name="Baker S."/>
            <person name="Barry K."/>
            <person name="Bills G."/>
            <person name="Bluhm B."/>
            <person name="Cannon C."/>
            <person name="Castanera R."/>
            <person name="Culley D."/>
            <person name="Daum C."/>
            <person name="Ezra D."/>
            <person name="Gonzalez J."/>
            <person name="Henrissat B."/>
            <person name="Kuo A."/>
            <person name="Liang C."/>
            <person name="Lipzen A."/>
            <person name="Lutzoni F."/>
            <person name="Magnuson J."/>
            <person name="Mondo S."/>
            <person name="Nolan M."/>
            <person name="Ohm R."/>
            <person name="Pangilinan J."/>
            <person name="Park H.-J."/>
            <person name="Ramirez L."/>
            <person name="Alfaro M."/>
            <person name="Sun H."/>
            <person name="Tritt A."/>
            <person name="Yoshinaga Y."/>
            <person name="Zwiers L.-H."/>
            <person name="Turgeon B."/>
            <person name="Goodwin S."/>
            <person name="Spatafora J."/>
            <person name="Crous P."/>
            <person name="Grigoriev I."/>
        </authorList>
    </citation>
    <scope>NUCLEOTIDE SEQUENCE</scope>
    <source>
        <strain evidence="3">CBS 122681</strain>
    </source>
</reference>
<keyword evidence="2" id="KW-0378">Hydrolase</keyword>
<dbReference type="Pfam" id="PF03571">
    <property type="entry name" value="Peptidase_M49"/>
    <property type="match status" value="2"/>
</dbReference>
<dbReference type="Proteomes" id="UP000799324">
    <property type="component" value="Unassembled WGS sequence"/>
</dbReference>
<evidence type="ECO:0000313" key="3">
    <source>
        <dbReference type="EMBL" id="KAF2659056.1"/>
    </source>
</evidence>
<evidence type="ECO:0000256" key="2">
    <source>
        <dbReference type="ARBA" id="ARBA00022801"/>
    </source>
</evidence>
<dbReference type="Gene3D" id="3.30.540.30">
    <property type="match status" value="2"/>
</dbReference>
<organism evidence="3 4">
    <name type="scientific">Lophiostoma macrostomum CBS 122681</name>
    <dbReference type="NCBI Taxonomy" id="1314788"/>
    <lineage>
        <taxon>Eukaryota</taxon>
        <taxon>Fungi</taxon>
        <taxon>Dikarya</taxon>
        <taxon>Ascomycota</taxon>
        <taxon>Pezizomycotina</taxon>
        <taxon>Dothideomycetes</taxon>
        <taxon>Pleosporomycetidae</taxon>
        <taxon>Pleosporales</taxon>
        <taxon>Lophiostomataceae</taxon>
        <taxon>Lophiostoma</taxon>
    </lineage>
</organism>
<protein>
    <submittedName>
        <fullName evidence="3">Peptidase M49, dipeptidyl-peptidase III</fullName>
    </submittedName>
</protein>
<dbReference type="PANTHER" id="PTHR23422">
    <property type="entry name" value="DIPEPTIDYL PEPTIDASE III-RELATED"/>
    <property type="match status" value="1"/>
</dbReference>
<dbReference type="AlphaFoldDB" id="A0A6A6THZ5"/>
<dbReference type="GO" id="GO:0008239">
    <property type="term" value="F:dipeptidyl-peptidase activity"/>
    <property type="evidence" value="ECO:0007669"/>
    <property type="project" value="TreeGrafter"/>
</dbReference>
<dbReference type="EMBL" id="MU004310">
    <property type="protein sequence ID" value="KAF2659056.1"/>
    <property type="molecule type" value="Genomic_DNA"/>
</dbReference>
<dbReference type="GO" id="GO:0005737">
    <property type="term" value="C:cytoplasm"/>
    <property type="evidence" value="ECO:0007669"/>
    <property type="project" value="TreeGrafter"/>
</dbReference>
<dbReference type="OrthoDB" id="4694525at2759"/>
<keyword evidence="1" id="KW-0479">Metal-binding</keyword>
<gene>
    <name evidence="3" type="ORF">K491DRAFT_591900</name>
</gene>
<name>A0A6A6THZ5_9PLEO</name>
<evidence type="ECO:0000313" key="4">
    <source>
        <dbReference type="Proteomes" id="UP000799324"/>
    </source>
</evidence>
<dbReference type="GO" id="GO:0046872">
    <property type="term" value="F:metal ion binding"/>
    <property type="evidence" value="ECO:0007669"/>
    <property type="project" value="UniProtKB-KW"/>
</dbReference>
<evidence type="ECO:0000256" key="1">
    <source>
        <dbReference type="ARBA" id="ARBA00022723"/>
    </source>
</evidence>
<dbReference type="PANTHER" id="PTHR23422:SF11">
    <property type="entry name" value="DIPEPTIDYL PEPTIDASE 3"/>
    <property type="match status" value="1"/>
</dbReference>